<dbReference type="Proteomes" id="UP001162802">
    <property type="component" value="Unassembled WGS sequence"/>
</dbReference>
<comment type="caution">
    <text evidence="2">The sequence shown here is derived from an EMBL/GenBank/DDBJ whole genome shotgun (WGS) entry which is preliminary data.</text>
</comment>
<name>A0ABT0ABC5_9SPHN</name>
<evidence type="ECO:0000259" key="1">
    <source>
        <dbReference type="SMART" id="SM00460"/>
    </source>
</evidence>
<sequence length="263" mass="28517">MAIAIETELHYALSGTADILLQIEAAMIPEQLVRAPYIELPPSDHFARVPGQASIGERIWLRTDQPLHVRYTAEVEVHRLVTEIEPLPATPPHMLPGETVDYLMASRFCPADTFQDFVEETFPGTQGGARVAAIRDWIAATLSYEPGASDAQTTAADTFHAGKGVCRDYAHLMIALTRASAIPARFASVYGPDVDPPDFHAVAEVFLNGCWHLVDSTGMARASEMAKIGIGRDAADASFLTSYGQLELVRQSVAVRRITDAGA</sequence>
<dbReference type="PANTHER" id="PTHR33490">
    <property type="entry name" value="BLR5614 PROTEIN-RELATED"/>
    <property type="match status" value="1"/>
</dbReference>
<dbReference type="SUPFAM" id="SSF54001">
    <property type="entry name" value="Cysteine proteinases"/>
    <property type="match status" value="1"/>
</dbReference>
<dbReference type="Gene3D" id="2.60.40.2250">
    <property type="match status" value="1"/>
</dbReference>
<dbReference type="RefSeq" id="WP_243798691.1">
    <property type="nucleotide sequence ID" value="NZ_JALHAT010000008.1"/>
</dbReference>
<reference evidence="2" key="1">
    <citation type="submission" date="2022-03" db="EMBL/GenBank/DDBJ databases">
        <title>Identification of a novel bacterium isolated from mangrove sediments.</title>
        <authorList>
            <person name="Pan X."/>
        </authorList>
    </citation>
    <scope>NUCLEOTIDE SEQUENCE</scope>
    <source>
        <strain evidence="2">B2637</strain>
    </source>
</reference>
<organism evidence="2 3">
    <name type="scientific">Novosphingobium mangrovi</name>
    <name type="common">ex Hu et al. 2023</name>
    <dbReference type="NCBI Taxonomy" id="2930094"/>
    <lineage>
        <taxon>Bacteria</taxon>
        <taxon>Pseudomonadati</taxon>
        <taxon>Pseudomonadota</taxon>
        <taxon>Alphaproteobacteria</taxon>
        <taxon>Sphingomonadales</taxon>
        <taxon>Sphingomonadaceae</taxon>
        <taxon>Novosphingobium</taxon>
    </lineage>
</organism>
<proteinExistence type="predicted"/>
<gene>
    <name evidence="2" type="ORF">MTR65_07425</name>
</gene>
<dbReference type="Gene3D" id="3.10.620.30">
    <property type="match status" value="1"/>
</dbReference>
<dbReference type="InterPro" id="IPR002931">
    <property type="entry name" value="Transglutaminase-like"/>
</dbReference>
<accession>A0ABT0ABC5</accession>
<evidence type="ECO:0000313" key="2">
    <source>
        <dbReference type="EMBL" id="MCJ1960503.1"/>
    </source>
</evidence>
<evidence type="ECO:0000313" key="3">
    <source>
        <dbReference type="Proteomes" id="UP001162802"/>
    </source>
</evidence>
<dbReference type="Pfam" id="PF01841">
    <property type="entry name" value="Transglut_core"/>
    <property type="match status" value="1"/>
</dbReference>
<feature type="domain" description="Transglutaminase-like" evidence="1">
    <location>
        <begin position="158"/>
        <end position="218"/>
    </location>
</feature>
<dbReference type="SMART" id="SM00460">
    <property type="entry name" value="TGc"/>
    <property type="match status" value="1"/>
</dbReference>
<protein>
    <submittedName>
        <fullName evidence="2">Transglutaminase family protein</fullName>
    </submittedName>
</protein>
<keyword evidence="3" id="KW-1185">Reference proteome</keyword>
<dbReference type="PANTHER" id="PTHR33490:SF12">
    <property type="entry name" value="BLL5557 PROTEIN"/>
    <property type="match status" value="1"/>
</dbReference>
<dbReference type="EMBL" id="JALHAT010000008">
    <property type="protein sequence ID" value="MCJ1960503.1"/>
    <property type="molecule type" value="Genomic_DNA"/>
</dbReference>
<dbReference type="InterPro" id="IPR038765">
    <property type="entry name" value="Papain-like_cys_pep_sf"/>
</dbReference>